<keyword evidence="1" id="KW-0813">Transport</keyword>
<evidence type="ECO:0000256" key="4">
    <source>
        <dbReference type="ARBA" id="ARBA00022982"/>
    </source>
</evidence>
<reference evidence="9" key="1">
    <citation type="submission" date="2006-06" db="EMBL/GenBank/DDBJ databases">
        <title>Complete sequence of chromosome of Chelativorans sp. BNC1.</title>
        <authorList>
            <consortium name="US DOE Joint Genome Institute"/>
            <person name="Copeland A."/>
            <person name="Lucas S."/>
            <person name="Lapidus A."/>
            <person name="Barry K."/>
            <person name="Detter J.C."/>
            <person name="Glavina del Rio T."/>
            <person name="Hammon N."/>
            <person name="Israni S."/>
            <person name="Dalin E."/>
            <person name="Tice H."/>
            <person name="Pitluck S."/>
            <person name="Chertkov O."/>
            <person name="Brettin T."/>
            <person name="Bruce D."/>
            <person name="Han C."/>
            <person name="Tapia R."/>
            <person name="Gilna P."/>
            <person name="Schmutz J."/>
            <person name="Larimer F."/>
            <person name="Land M."/>
            <person name="Hauser L."/>
            <person name="Kyrpides N."/>
            <person name="Mikhailova N."/>
            <person name="Richardson P."/>
        </authorList>
    </citation>
    <scope>NUCLEOTIDE SEQUENCE</scope>
    <source>
        <strain evidence="9">BNC1</strain>
    </source>
</reference>
<evidence type="ECO:0000256" key="1">
    <source>
        <dbReference type="ARBA" id="ARBA00022448"/>
    </source>
</evidence>
<organism evidence="9">
    <name type="scientific">Chelativorans sp. (strain BNC1)</name>
    <dbReference type="NCBI Taxonomy" id="266779"/>
    <lineage>
        <taxon>Bacteria</taxon>
        <taxon>Pseudomonadati</taxon>
        <taxon>Pseudomonadota</taxon>
        <taxon>Alphaproteobacteria</taxon>
        <taxon>Hyphomicrobiales</taxon>
        <taxon>Phyllobacteriaceae</taxon>
        <taxon>Chelativorans</taxon>
    </lineage>
</organism>
<dbReference type="Pfam" id="PF00034">
    <property type="entry name" value="Cytochrom_C"/>
    <property type="match status" value="1"/>
</dbReference>
<evidence type="ECO:0000313" key="9">
    <source>
        <dbReference type="EMBL" id="ABG64294.1"/>
    </source>
</evidence>
<dbReference type="KEGG" id="mes:Meso_2922"/>
<dbReference type="GO" id="GO:0020037">
    <property type="term" value="F:heme binding"/>
    <property type="evidence" value="ECO:0007669"/>
    <property type="project" value="InterPro"/>
</dbReference>
<dbReference type="Gene3D" id="1.10.760.10">
    <property type="entry name" value="Cytochrome c-like domain"/>
    <property type="match status" value="1"/>
</dbReference>
<feature type="domain" description="Cytochrome c" evidence="8">
    <location>
        <begin position="30"/>
        <end position="130"/>
    </location>
</feature>
<dbReference type="PRINTS" id="PR00604">
    <property type="entry name" value="CYTCHRMECIAB"/>
</dbReference>
<dbReference type="AlphaFoldDB" id="Q11E81"/>
<protein>
    <submittedName>
        <fullName evidence="9">Cytochrome c, class I</fullName>
    </submittedName>
</protein>
<evidence type="ECO:0000256" key="2">
    <source>
        <dbReference type="ARBA" id="ARBA00022617"/>
    </source>
</evidence>
<evidence type="ECO:0000256" key="6">
    <source>
        <dbReference type="PROSITE-ProRule" id="PRU00433"/>
    </source>
</evidence>
<dbReference type="PANTHER" id="PTHR11961">
    <property type="entry name" value="CYTOCHROME C"/>
    <property type="match status" value="1"/>
</dbReference>
<proteinExistence type="predicted"/>
<gene>
    <name evidence="9" type="ordered locus">Meso_2922</name>
</gene>
<dbReference type="eggNOG" id="COG3474">
    <property type="taxonomic scope" value="Bacteria"/>
</dbReference>
<dbReference type="EMBL" id="CP000390">
    <property type="protein sequence ID" value="ABG64294.1"/>
    <property type="molecule type" value="Genomic_DNA"/>
</dbReference>
<sequence length="133" mass="14324" precursor="true">MSPMKISRTFRLVSVLVAMVYTSGPAFAEGDAVAGKAVFEKNCQVCHEAEKMRNGAGPYLLGVVGRPAASTDFPRYSQALKDSGIVWDPENISAFISGPKAFVPGTRMFFTGLKTEEEIANVVAYLVEVSKAK</sequence>
<dbReference type="HOGENOM" id="CLU_060944_2_1_5"/>
<accession>Q11E81</accession>
<keyword evidence="7" id="KW-0732">Signal</keyword>
<keyword evidence="3 6" id="KW-0479">Metal-binding</keyword>
<dbReference type="GO" id="GO:0009055">
    <property type="term" value="F:electron transfer activity"/>
    <property type="evidence" value="ECO:0007669"/>
    <property type="project" value="InterPro"/>
</dbReference>
<feature type="signal peptide" evidence="7">
    <location>
        <begin position="1"/>
        <end position="28"/>
    </location>
</feature>
<dbReference type="PROSITE" id="PS51007">
    <property type="entry name" value="CYTC"/>
    <property type="match status" value="1"/>
</dbReference>
<evidence type="ECO:0000256" key="5">
    <source>
        <dbReference type="ARBA" id="ARBA00023004"/>
    </source>
</evidence>
<feature type="chain" id="PRO_5004180236" evidence="7">
    <location>
        <begin position="29"/>
        <end position="133"/>
    </location>
</feature>
<dbReference type="InterPro" id="IPR009056">
    <property type="entry name" value="Cyt_c-like_dom"/>
</dbReference>
<keyword evidence="4" id="KW-0249">Electron transport</keyword>
<keyword evidence="2 6" id="KW-0349">Heme</keyword>
<name>Q11E81_CHESB</name>
<dbReference type="InterPro" id="IPR002327">
    <property type="entry name" value="Cyt_c_1A/1B"/>
</dbReference>
<evidence type="ECO:0000256" key="3">
    <source>
        <dbReference type="ARBA" id="ARBA00022723"/>
    </source>
</evidence>
<dbReference type="STRING" id="266779.Meso_2922"/>
<dbReference type="SUPFAM" id="SSF46626">
    <property type="entry name" value="Cytochrome c"/>
    <property type="match status" value="1"/>
</dbReference>
<keyword evidence="5 6" id="KW-0408">Iron</keyword>
<evidence type="ECO:0000256" key="7">
    <source>
        <dbReference type="SAM" id="SignalP"/>
    </source>
</evidence>
<dbReference type="GO" id="GO:0046872">
    <property type="term" value="F:metal ion binding"/>
    <property type="evidence" value="ECO:0007669"/>
    <property type="project" value="UniProtKB-KW"/>
</dbReference>
<dbReference type="InterPro" id="IPR036909">
    <property type="entry name" value="Cyt_c-like_dom_sf"/>
</dbReference>
<evidence type="ECO:0000259" key="8">
    <source>
        <dbReference type="PROSITE" id="PS51007"/>
    </source>
</evidence>